<accession>A0AC58P3E4</accession>
<dbReference type="RefSeq" id="XP_074204543.1">
    <property type="nucleotide sequence ID" value="XM_074348442.1"/>
</dbReference>
<keyword evidence="2" id="KW-0012">Acyltransferase</keyword>
<keyword evidence="2" id="KW-0808">Transferase</keyword>
<gene>
    <name evidence="2" type="primary">AGPAT1</name>
</gene>
<evidence type="ECO:0000313" key="2">
    <source>
        <dbReference type="RefSeq" id="XP_074204543.1"/>
    </source>
</evidence>
<reference evidence="2" key="1">
    <citation type="submission" date="2025-08" db="UniProtKB">
        <authorList>
            <consortium name="RefSeq"/>
        </authorList>
    </citation>
    <scope>IDENTIFICATION</scope>
    <source>
        <tissue evidence="2">Blood</tissue>
    </source>
</reference>
<protein>
    <submittedName>
        <fullName evidence="2">1-acyl-sn-glycerol-3-phosphate acyltransferase alpha isoform X1</fullName>
    </submittedName>
</protein>
<proteinExistence type="predicted"/>
<sequence>MCAEGKLWKKRYSWRQRRPERGRQSQGELPWGGASKRLLKDVGRRCLGPREAIGKTQRPSPPPTSWPAPETSGRGEGWRGIAAAAAPALRETAGREGGSWGDNPPPFLPLWAQPPTLTSPPSAGARTPPNPVAPLAPTPRLRQRHSHPPPPLPQPGWGGGQPPRPPTPLRILRLMMLHIKYLYGIRVEVRGAHHFPPSQPYVVVSNHQSSLDLLGMMEVLPGRCVPIAKRELLWAGSAGLACWLAGVIFIDRKRTGDAISVMSEVAQTLLTQDVRVWVFPEGTRNHNGSMLPFKRGAFHLAVQAQVPIVPIVMSSYQDFYCKKERRFTSGQCQVRVLPPVPTEGLTPDDVPALADRVRHSMLTVFREISTDGRGGGDYLKKPGGVGEARL</sequence>
<dbReference type="Proteomes" id="UP001732780">
    <property type="component" value="Chromosome 20"/>
</dbReference>
<keyword evidence="1" id="KW-1185">Reference proteome</keyword>
<evidence type="ECO:0000313" key="1">
    <source>
        <dbReference type="Proteomes" id="UP001732780"/>
    </source>
</evidence>
<organism evidence="1 2">
    <name type="scientific">Camelus bactrianus</name>
    <name type="common">Bactrian camel</name>
    <dbReference type="NCBI Taxonomy" id="9837"/>
    <lineage>
        <taxon>Eukaryota</taxon>
        <taxon>Metazoa</taxon>
        <taxon>Chordata</taxon>
        <taxon>Craniata</taxon>
        <taxon>Vertebrata</taxon>
        <taxon>Euteleostomi</taxon>
        <taxon>Mammalia</taxon>
        <taxon>Eutheria</taxon>
        <taxon>Laurasiatheria</taxon>
        <taxon>Artiodactyla</taxon>
        <taxon>Tylopoda</taxon>
        <taxon>Camelidae</taxon>
        <taxon>Camelus</taxon>
    </lineage>
</organism>
<name>A0AC58P3E4_CAMBA</name>